<reference evidence="1" key="1">
    <citation type="journal article" date="2023" name="PLoS Negl. Trop. Dis.">
        <title>A genome sequence for Biomphalaria pfeifferi, the major vector snail for the human-infecting parasite Schistosoma mansoni.</title>
        <authorList>
            <person name="Bu L."/>
            <person name="Lu L."/>
            <person name="Laidemitt M.R."/>
            <person name="Zhang S.M."/>
            <person name="Mutuku M."/>
            <person name="Mkoji G."/>
            <person name="Steinauer M."/>
            <person name="Loker E.S."/>
        </authorList>
    </citation>
    <scope>NUCLEOTIDE SEQUENCE</scope>
    <source>
        <strain evidence="1">KasaAsao</strain>
    </source>
</reference>
<protein>
    <submittedName>
        <fullName evidence="1">Uncharacterized protein</fullName>
    </submittedName>
</protein>
<organism evidence="1 2">
    <name type="scientific">Biomphalaria pfeifferi</name>
    <name type="common">Bloodfluke planorb</name>
    <name type="synonym">Freshwater snail</name>
    <dbReference type="NCBI Taxonomy" id="112525"/>
    <lineage>
        <taxon>Eukaryota</taxon>
        <taxon>Metazoa</taxon>
        <taxon>Spiralia</taxon>
        <taxon>Lophotrochozoa</taxon>
        <taxon>Mollusca</taxon>
        <taxon>Gastropoda</taxon>
        <taxon>Heterobranchia</taxon>
        <taxon>Euthyneura</taxon>
        <taxon>Panpulmonata</taxon>
        <taxon>Hygrophila</taxon>
        <taxon>Lymnaeoidea</taxon>
        <taxon>Planorbidae</taxon>
        <taxon>Biomphalaria</taxon>
    </lineage>
</organism>
<evidence type="ECO:0000313" key="1">
    <source>
        <dbReference type="EMBL" id="KAK0069543.1"/>
    </source>
</evidence>
<sequence length="102" mass="11551">MSGVPVPMVTLDLNVWCASANGDTIPSTLVCDGHRSTMEAERTVKAVEHKQMYLHKLNVILRSTFQDWRLLDRKRVPMTSPDFTTTEYPIKPPLLLPLTKSN</sequence>
<comment type="caution">
    <text evidence="1">The sequence shown here is derived from an EMBL/GenBank/DDBJ whole genome shotgun (WGS) entry which is preliminary data.</text>
</comment>
<name>A0AAD8FMP7_BIOPF</name>
<accession>A0AAD8FMP7</accession>
<keyword evidence="2" id="KW-1185">Reference proteome</keyword>
<reference evidence="1" key="2">
    <citation type="submission" date="2023-04" db="EMBL/GenBank/DDBJ databases">
        <authorList>
            <person name="Bu L."/>
            <person name="Lu L."/>
            <person name="Laidemitt M.R."/>
            <person name="Zhang S.M."/>
            <person name="Mutuku M."/>
            <person name="Mkoji G."/>
            <person name="Steinauer M."/>
            <person name="Loker E.S."/>
        </authorList>
    </citation>
    <scope>NUCLEOTIDE SEQUENCE</scope>
    <source>
        <strain evidence="1">KasaAsao</strain>
        <tissue evidence="1">Whole Snail</tissue>
    </source>
</reference>
<evidence type="ECO:0000313" key="2">
    <source>
        <dbReference type="Proteomes" id="UP001233172"/>
    </source>
</evidence>
<dbReference type="AlphaFoldDB" id="A0AAD8FMP7"/>
<dbReference type="Proteomes" id="UP001233172">
    <property type="component" value="Unassembled WGS sequence"/>
</dbReference>
<dbReference type="EMBL" id="JASAOG010000002">
    <property type="protein sequence ID" value="KAK0069543.1"/>
    <property type="molecule type" value="Genomic_DNA"/>
</dbReference>
<proteinExistence type="predicted"/>
<gene>
    <name evidence="1" type="ORF">Bpfe_000720</name>
</gene>